<organism evidence="2 3">
    <name type="scientific">Heracleum sosnowskyi</name>
    <dbReference type="NCBI Taxonomy" id="360622"/>
    <lineage>
        <taxon>Eukaryota</taxon>
        <taxon>Viridiplantae</taxon>
        <taxon>Streptophyta</taxon>
        <taxon>Embryophyta</taxon>
        <taxon>Tracheophyta</taxon>
        <taxon>Spermatophyta</taxon>
        <taxon>Magnoliopsida</taxon>
        <taxon>eudicotyledons</taxon>
        <taxon>Gunneridae</taxon>
        <taxon>Pentapetalae</taxon>
        <taxon>asterids</taxon>
        <taxon>campanulids</taxon>
        <taxon>Apiales</taxon>
        <taxon>Apiaceae</taxon>
        <taxon>Apioideae</taxon>
        <taxon>apioid superclade</taxon>
        <taxon>Tordylieae</taxon>
        <taxon>Tordyliinae</taxon>
        <taxon>Heracleum</taxon>
    </lineage>
</organism>
<dbReference type="Gene3D" id="3.30.460.10">
    <property type="entry name" value="Beta Polymerase, domain 2"/>
    <property type="match status" value="1"/>
</dbReference>
<keyword evidence="3" id="KW-1185">Reference proteome</keyword>
<dbReference type="SUPFAM" id="SSF81301">
    <property type="entry name" value="Nucleotidyltransferase"/>
    <property type="match status" value="1"/>
</dbReference>
<accession>A0AAD8IFL6</accession>
<comment type="caution">
    <text evidence="2">The sequence shown here is derived from an EMBL/GenBank/DDBJ whole genome shotgun (WGS) entry which is preliminary data.</text>
</comment>
<dbReference type="PANTHER" id="PTHR10682">
    <property type="entry name" value="POLY A POLYMERASE"/>
    <property type="match status" value="1"/>
</dbReference>
<proteinExistence type="predicted"/>
<name>A0AAD8IFL6_9APIA</name>
<reference evidence="2" key="2">
    <citation type="submission" date="2023-05" db="EMBL/GenBank/DDBJ databases">
        <authorList>
            <person name="Schelkunov M.I."/>
        </authorList>
    </citation>
    <scope>NUCLEOTIDE SEQUENCE</scope>
    <source>
        <strain evidence="2">Hsosn_3</strain>
        <tissue evidence="2">Leaf</tissue>
    </source>
</reference>
<dbReference type="InterPro" id="IPR043519">
    <property type="entry name" value="NT_sf"/>
</dbReference>
<dbReference type="Proteomes" id="UP001237642">
    <property type="component" value="Unassembled WGS sequence"/>
</dbReference>
<protein>
    <recommendedName>
        <fullName evidence="1">Poly(A) polymerase nucleotidyltransferase domain-containing protein</fullName>
    </recommendedName>
</protein>
<gene>
    <name evidence="2" type="ORF">POM88_021824</name>
</gene>
<dbReference type="AlphaFoldDB" id="A0AAD8IFL6"/>
<evidence type="ECO:0000313" key="2">
    <source>
        <dbReference type="EMBL" id="KAK1384089.1"/>
    </source>
</evidence>
<dbReference type="PANTHER" id="PTHR10682:SF10">
    <property type="entry name" value="POLYNUCLEOTIDE ADENYLYLTRANSFERASE"/>
    <property type="match status" value="1"/>
</dbReference>
<evidence type="ECO:0000313" key="3">
    <source>
        <dbReference type="Proteomes" id="UP001237642"/>
    </source>
</evidence>
<dbReference type="GO" id="GO:0005634">
    <property type="term" value="C:nucleus"/>
    <property type="evidence" value="ECO:0007669"/>
    <property type="project" value="TreeGrafter"/>
</dbReference>
<dbReference type="GO" id="GO:1990817">
    <property type="term" value="F:poly(A) RNA polymerase activity"/>
    <property type="evidence" value="ECO:0007669"/>
    <property type="project" value="TreeGrafter"/>
</dbReference>
<dbReference type="InterPro" id="IPR048840">
    <property type="entry name" value="PolA_pol_NTPase"/>
</dbReference>
<evidence type="ECO:0000259" key="1">
    <source>
        <dbReference type="Pfam" id="PF20750"/>
    </source>
</evidence>
<dbReference type="Pfam" id="PF20750">
    <property type="entry name" value="PAP_NTPase"/>
    <property type="match status" value="1"/>
</dbReference>
<feature type="domain" description="Poly(A) polymerase nucleotidyltransferase" evidence="1">
    <location>
        <begin position="34"/>
        <end position="114"/>
    </location>
</feature>
<dbReference type="EMBL" id="JAUIZM010000005">
    <property type="protein sequence ID" value="KAK1384089.1"/>
    <property type="molecule type" value="Genomic_DNA"/>
</dbReference>
<reference evidence="2" key="1">
    <citation type="submission" date="2023-02" db="EMBL/GenBank/DDBJ databases">
        <title>Genome of toxic invasive species Heracleum sosnowskyi carries increased number of genes despite the absence of recent whole-genome duplications.</title>
        <authorList>
            <person name="Schelkunov M."/>
            <person name="Shtratnikova V."/>
            <person name="Makarenko M."/>
            <person name="Klepikova A."/>
            <person name="Omelchenko D."/>
            <person name="Novikova G."/>
            <person name="Obukhova E."/>
            <person name="Bogdanov V."/>
            <person name="Penin A."/>
            <person name="Logacheva M."/>
        </authorList>
    </citation>
    <scope>NUCLEOTIDE SEQUENCE</scope>
    <source>
        <strain evidence="2">Hsosn_3</strain>
        <tissue evidence="2">Leaf</tissue>
    </source>
</reference>
<sequence length="227" mass="25960">MTFVFTYEYPLSKWGFCSMYFTQTKVDILPLKNKIIDKRTVYKFLVDADLYECHEESIVRKEVLGRLDQIVKIWVKTISCAKGLNEPYRLGVHGPGADVDTLCVEPRHADRDSVVRLAMLSFDAVVHSLFDYKREYKLYLLAMRFAMNINGFSSLFNLYVGRNNAIGGSDCPESVYLNLVTDLGWNYRTAYTARSRGSTSAPLPWFSLLISFIFVHICDHNPAGLPL</sequence>